<dbReference type="SUPFAM" id="SSF53474">
    <property type="entry name" value="alpha/beta-Hydrolases"/>
    <property type="match status" value="1"/>
</dbReference>
<dbReference type="Proteomes" id="UP000011885">
    <property type="component" value="Unassembled WGS sequence"/>
</dbReference>
<organism evidence="5 6">
    <name type="scientific">Rhodopirellula sallentina SM41</name>
    <dbReference type="NCBI Taxonomy" id="1263870"/>
    <lineage>
        <taxon>Bacteria</taxon>
        <taxon>Pseudomonadati</taxon>
        <taxon>Planctomycetota</taxon>
        <taxon>Planctomycetia</taxon>
        <taxon>Pirellulales</taxon>
        <taxon>Pirellulaceae</taxon>
        <taxon>Rhodopirellula</taxon>
    </lineage>
</organism>
<dbReference type="PANTHER" id="PTHR10272:SF0">
    <property type="entry name" value="PLATELET-ACTIVATING FACTOR ACETYLHYDROLASE"/>
    <property type="match status" value="1"/>
</dbReference>
<accession>M5UCF8</accession>
<keyword evidence="2" id="KW-0442">Lipid degradation</keyword>
<proteinExistence type="predicted"/>
<dbReference type="RefSeq" id="WP_008684169.1">
    <property type="nucleotide sequence ID" value="NZ_ANOH01000334.1"/>
</dbReference>
<keyword evidence="3" id="KW-0443">Lipid metabolism</keyword>
<dbReference type="EMBL" id="ANOH01000334">
    <property type="protein sequence ID" value="EMI53683.1"/>
    <property type="molecule type" value="Genomic_DNA"/>
</dbReference>
<dbReference type="InterPro" id="IPR029058">
    <property type="entry name" value="AB_hydrolase_fold"/>
</dbReference>
<keyword evidence="1 5" id="KW-0378">Hydrolase</keyword>
<dbReference type="PANTHER" id="PTHR10272">
    <property type="entry name" value="PLATELET-ACTIVATING FACTOR ACETYLHYDROLASE"/>
    <property type="match status" value="1"/>
</dbReference>
<dbReference type="PATRIC" id="fig|1263870.3.peg.5103"/>
<evidence type="ECO:0000313" key="6">
    <source>
        <dbReference type="Proteomes" id="UP000011885"/>
    </source>
</evidence>
<evidence type="ECO:0000313" key="5">
    <source>
        <dbReference type="EMBL" id="EMI53683.1"/>
    </source>
</evidence>
<sequence>MNTRQTTPMRPTFPAIRVLLSGVMLCCFALGSPLCADDYDPMAVSDGFKAKTILRKINDSDRDRDIPIKLYLPDSNASAPVVLFSHGLGGDREGNPYLGNHWAARGYVVVFLQHAGSDSGVWKDQPIRNRMSAMQEAASGKNLFSRIGDVRAVLDHLEQINKEASDALAGKFDLDRVGMSGHSFGAVTTQSVAGQSAGRFRSRATDTRIKAALMMSPSSPRIGNAKTAFSNVSIPWMLMTGTHDSAPIGGQTVESRLAVFPNLPEGDKYELVLDKAEHSAFGDRSLPSDQLPRNPNHHVAILSISTAFWDAYLNQSKEALAWLQSDSVKAVLEPRDRWQTK</sequence>
<evidence type="ECO:0000256" key="4">
    <source>
        <dbReference type="SAM" id="SignalP"/>
    </source>
</evidence>
<feature type="chain" id="PRO_5004073029" evidence="4">
    <location>
        <begin position="37"/>
        <end position="341"/>
    </location>
</feature>
<keyword evidence="4" id="KW-0732">Signal</keyword>
<reference evidence="5 6" key="1">
    <citation type="journal article" date="2013" name="Mar. Genomics">
        <title>Expression of sulfatases in Rhodopirellula baltica and the diversity of sulfatases in the genus Rhodopirellula.</title>
        <authorList>
            <person name="Wegner C.E."/>
            <person name="Richter-Heitmann T."/>
            <person name="Klindworth A."/>
            <person name="Klockow C."/>
            <person name="Richter M."/>
            <person name="Achstetter T."/>
            <person name="Glockner F.O."/>
            <person name="Harder J."/>
        </authorList>
    </citation>
    <scope>NUCLEOTIDE SEQUENCE [LARGE SCALE GENOMIC DNA]</scope>
    <source>
        <strain evidence="5 6">SM41</strain>
    </source>
</reference>
<feature type="signal peptide" evidence="4">
    <location>
        <begin position="1"/>
        <end position="36"/>
    </location>
</feature>
<dbReference type="AlphaFoldDB" id="M5UCF8"/>
<dbReference type="GO" id="GO:0016042">
    <property type="term" value="P:lipid catabolic process"/>
    <property type="evidence" value="ECO:0007669"/>
    <property type="project" value="UniProtKB-KW"/>
</dbReference>
<evidence type="ECO:0000256" key="2">
    <source>
        <dbReference type="ARBA" id="ARBA00022963"/>
    </source>
</evidence>
<evidence type="ECO:0000256" key="3">
    <source>
        <dbReference type="ARBA" id="ARBA00023098"/>
    </source>
</evidence>
<evidence type="ECO:0000256" key="1">
    <source>
        <dbReference type="ARBA" id="ARBA00022801"/>
    </source>
</evidence>
<gene>
    <name evidence="5" type="ORF">RSSM_04824</name>
</gene>
<comment type="caution">
    <text evidence="5">The sequence shown here is derived from an EMBL/GenBank/DDBJ whole genome shotgun (WGS) entry which is preliminary data.</text>
</comment>
<keyword evidence="6" id="KW-1185">Reference proteome</keyword>
<dbReference type="GO" id="GO:0003847">
    <property type="term" value="F:1-alkyl-2-acetylglycerophosphocholine esterase activity"/>
    <property type="evidence" value="ECO:0007669"/>
    <property type="project" value="TreeGrafter"/>
</dbReference>
<dbReference type="Gene3D" id="3.40.50.1820">
    <property type="entry name" value="alpha/beta hydrolase"/>
    <property type="match status" value="1"/>
</dbReference>
<dbReference type="Pfam" id="PF03403">
    <property type="entry name" value="PAF-AH_p_II"/>
    <property type="match status" value="1"/>
</dbReference>
<protein>
    <submittedName>
        <fullName evidence="5">Platelet-activating factor acetylhydrolase plasma/intracellular isoform II</fullName>
    </submittedName>
</protein>
<name>M5UCF8_9BACT</name>